<dbReference type="CDD" id="cd01300">
    <property type="entry name" value="YtcJ_like"/>
    <property type="match status" value="1"/>
</dbReference>
<name>A0A1S2N7Y9_9BURK</name>
<feature type="chain" id="PRO_5010298822" evidence="1">
    <location>
        <begin position="22"/>
        <end position="588"/>
    </location>
</feature>
<feature type="signal peptide" evidence="1">
    <location>
        <begin position="1"/>
        <end position="21"/>
    </location>
</feature>
<protein>
    <submittedName>
        <fullName evidence="3">Amidohydrolase family protein</fullName>
    </submittedName>
</protein>
<dbReference type="Gene3D" id="3.10.310.70">
    <property type="match status" value="1"/>
</dbReference>
<dbReference type="InterPro" id="IPR011059">
    <property type="entry name" value="Metal-dep_hydrolase_composite"/>
</dbReference>
<dbReference type="AlphaFoldDB" id="A0A1S2N7Y9"/>
<dbReference type="Gene3D" id="2.30.40.10">
    <property type="entry name" value="Urease, subunit C, domain 1"/>
    <property type="match status" value="1"/>
</dbReference>
<keyword evidence="1" id="KW-0732">Signal</keyword>
<sequence length="588" mass="65082">MNPLALALFAAGLLTAATAEAQADLIVTNGKIATMAAEGEFVQALAVKDGKIAAAGSNERVLRLRQKDTRVVDVGGRTVIPGLNDSHTHVIRAGLNYNMEVRWDGVRSLKRAMEMLKEQAARTPEGQWVKVVGGWSEHQFAEKRLPTLAEINAAVPDKPVFILYLYGKAFLNRKGIETLGYTRQTRYLDGELEIDAAGKPTGLLLAKPNAMILYSTLAKTNKLDRADQRNSTLHFYRDLNRLGMTSAVDAGGGGQAYPDDYGVTLELAKEGKLTVRTAYYLFAQKAGKELEDYERWIRMTKPNRNDHLFYANGFTTEGAGENLVSSAADFENFLEPRPDLPHHMEDELERVVTLLVKNRWPFRIHATYGESIERDLAVIEKVNRSTPLAGLRWIVDHAETVTDEQLKRIKALGGGVAVQNRMYFQGEAYRARYGAQTRQLPPIRKMLELGLPVGLGTDGTRVSSYGPWPSIYWAVTGKTAGGLSTWQAKDVLSRHEALQLMTRGSAWMSGEEDVKGRLVVGQYADFAVLPQDYFTMDVEKIKDLESLLTVVNGQVVYGAGQFETLSPALPAVSPAWSPVTRFGGYQNR</sequence>
<accession>A0A1S2N7Y9</accession>
<dbReference type="Pfam" id="PF07969">
    <property type="entry name" value="Amidohydro_3"/>
    <property type="match status" value="1"/>
</dbReference>
<reference evidence="3 4" key="1">
    <citation type="submission" date="2014-10" db="EMBL/GenBank/DDBJ databases">
        <authorList>
            <person name="Seo M.-J."/>
            <person name="Seok Y.J."/>
            <person name="Cha I.-T."/>
        </authorList>
    </citation>
    <scope>NUCLEOTIDE SEQUENCE [LARGE SCALE GENOMIC DNA]</scope>
    <source>
        <strain evidence="3 4">NEU</strain>
    </source>
</reference>
<evidence type="ECO:0000256" key="1">
    <source>
        <dbReference type="SAM" id="SignalP"/>
    </source>
</evidence>
<dbReference type="Proteomes" id="UP000180246">
    <property type="component" value="Unassembled WGS sequence"/>
</dbReference>
<dbReference type="InterPro" id="IPR033932">
    <property type="entry name" value="YtcJ-like"/>
</dbReference>
<feature type="domain" description="Amidohydrolase 3" evidence="2">
    <location>
        <begin position="70"/>
        <end position="557"/>
    </location>
</feature>
<dbReference type="SUPFAM" id="SSF51556">
    <property type="entry name" value="Metallo-dependent hydrolases"/>
    <property type="match status" value="1"/>
</dbReference>
<gene>
    <name evidence="3" type="ORF">LO55_3973</name>
</gene>
<dbReference type="RefSeq" id="WP_071362770.1">
    <property type="nucleotide sequence ID" value="NZ_JRYB01000001.1"/>
</dbReference>
<evidence type="ECO:0000313" key="3">
    <source>
        <dbReference type="EMBL" id="OIJ41165.1"/>
    </source>
</evidence>
<dbReference type="SUPFAM" id="SSF51338">
    <property type="entry name" value="Composite domain of metallo-dependent hydrolases"/>
    <property type="match status" value="1"/>
</dbReference>
<dbReference type="InterPro" id="IPR032466">
    <property type="entry name" value="Metal_Hydrolase"/>
</dbReference>
<dbReference type="InterPro" id="IPR013108">
    <property type="entry name" value="Amidohydro_3"/>
</dbReference>
<dbReference type="PANTHER" id="PTHR22642:SF21">
    <property type="entry name" value="PERIPLASMIC PROTEIN"/>
    <property type="match status" value="1"/>
</dbReference>
<dbReference type="EMBL" id="JRYB01000001">
    <property type="protein sequence ID" value="OIJ41165.1"/>
    <property type="molecule type" value="Genomic_DNA"/>
</dbReference>
<evidence type="ECO:0000259" key="2">
    <source>
        <dbReference type="Pfam" id="PF07969"/>
    </source>
</evidence>
<dbReference type="Gene3D" id="3.20.20.140">
    <property type="entry name" value="Metal-dependent hydrolases"/>
    <property type="match status" value="1"/>
</dbReference>
<dbReference type="PANTHER" id="PTHR22642">
    <property type="entry name" value="IMIDAZOLONEPROPIONASE"/>
    <property type="match status" value="1"/>
</dbReference>
<dbReference type="GO" id="GO:0016810">
    <property type="term" value="F:hydrolase activity, acting on carbon-nitrogen (but not peptide) bonds"/>
    <property type="evidence" value="ECO:0007669"/>
    <property type="project" value="InterPro"/>
</dbReference>
<organism evidence="3 4">
    <name type="scientific">Massilia timonae</name>
    <dbReference type="NCBI Taxonomy" id="47229"/>
    <lineage>
        <taxon>Bacteria</taxon>
        <taxon>Pseudomonadati</taxon>
        <taxon>Pseudomonadota</taxon>
        <taxon>Betaproteobacteria</taxon>
        <taxon>Burkholderiales</taxon>
        <taxon>Oxalobacteraceae</taxon>
        <taxon>Telluria group</taxon>
        <taxon>Massilia</taxon>
    </lineage>
</organism>
<evidence type="ECO:0000313" key="4">
    <source>
        <dbReference type="Proteomes" id="UP000180246"/>
    </source>
</evidence>
<comment type="caution">
    <text evidence="3">The sequence shown here is derived from an EMBL/GenBank/DDBJ whole genome shotgun (WGS) entry which is preliminary data.</text>
</comment>
<proteinExistence type="predicted"/>
<keyword evidence="3" id="KW-0378">Hydrolase</keyword>